<dbReference type="RefSeq" id="WP_341374550.1">
    <property type="nucleotide sequence ID" value="NZ_JBBUTF010000010.1"/>
</dbReference>
<reference evidence="2 3" key="1">
    <citation type="submission" date="2024-04" db="EMBL/GenBank/DDBJ databases">
        <title>Novel species of the genus Ideonella isolated from streams.</title>
        <authorList>
            <person name="Lu H."/>
        </authorList>
    </citation>
    <scope>NUCLEOTIDE SEQUENCE [LARGE SCALE GENOMIC DNA]</scope>
    <source>
        <strain evidence="2 3">BYS139W</strain>
    </source>
</reference>
<protein>
    <submittedName>
        <fullName evidence="2">DUF3570 domain-containing protein</fullName>
    </submittedName>
</protein>
<dbReference type="EMBL" id="JBBUTF010000010">
    <property type="protein sequence ID" value="MEK8026765.1"/>
    <property type="molecule type" value="Genomic_DNA"/>
</dbReference>
<organism evidence="2 3">
    <name type="scientific">Pseudaquabacterium rugosum</name>
    <dbReference type="NCBI Taxonomy" id="2984194"/>
    <lineage>
        <taxon>Bacteria</taxon>
        <taxon>Pseudomonadati</taxon>
        <taxon>Pseudomonadota</taxon>
        <taxon>Betaproteobacteria</taxon>
        <taxon>Burkholderiales</taxon>
        <taxon>Sphaerotilaceae</taxon>
        <taxon>Pseudaquabacterium</taxon>
    </lineage>
</organism>
<keyword evidence="3" id="KW-1185">Reference proteome</keyword>
<feature type="compositionally biased region" description="Low complexity" evidence="1">
    <location>
        <begin position="137"/>
        <end position="150"/>
    </location>
</feature>
<feature type="region of interest" description="Disordered" evidence="1">
    <location>
        <begin position="1"/>
        <end position="33"/>
    </location>
</feature>
<sequence>MHRTSPVSAPGRWPRPPHTPAPGCTAPRHPTGAGPALALLAGLALGGCGTARMPQGEERADLQRPQMRMAGPASAMAGEATTPTEGDSDGDDGRERGLIAISVSGARETQDAQAEGGANGLGALVRAAAAGHGGSTSGSSGSTGSTSTATVAGAGGVVQRVRVSTPAVYLRLPLGRQWTLEGAGSAQRRSGVTPTWYTDTDSLRSVDERRRTADARLTRSGSHHALSLGVHGAQDDDSRARGMSLQGHWDSQDHHSRFHLGLAWTEDTERPAVSGTATPAERQLARAVQLGLTQTLGPHDVVQLEWTGSLQRGDLDDPDLAYDVRPDSRQAQALQLRWNHWLGFAALKTGWRLYADDWGVRAHTLEAAMAFPMGADNRSTITPEVRWTTQSAAHFYVPWNGASIIYPVPTRHWNGYTTLDPRLAAWGALGVAIKVDAALDADWNASLKLGVQRQQAGWRLLDEGSGGLAPLTTWSWQAGLRRAF</sequence>
<dbReference type="InterPro" id="IPR021953">
    <property type="entry name" value="DUF3570"/>
</dbReference>
<feature type="region of interest" description="Disordered" evidence="1">
    <location>
        <begin position="130"/>
        <end position="150"/>
    </location>
</feature>
<evidence type="ECO:0000313" key="3">
    <source>
        <dbReference type="Proteomes" id="UP001368500"/>
    </source>
</evidence>
<proteinExistence type="predicted"/>
<name>A0ABU9BDH9_9BURK</name>
<dbReference type="Proteomes" id="UP001368500">
    <property type="component" value="Unassembled WGS sequence"/>
</dbReference>
<feature type="region of interest" description="Disordered" evidence="1">
    <location>
        <begin position="55"/>
        <end position="95"/>
    </location>
</feature>
<evidence type="ECO:0000256" key="1">
    <source>
        <dbReference type="SAM" id="MobiDB-lite"/>
    </source>
</evidence>
<dbReference type="Pfam" id="PF12094">
    <property type="entry name" value="DUF3570"/>
    <property type="match status" value="1"/>
</dbReference>
<accession>A0ABU9BDH9</accession>
<gene>
    <name evidence="2" type="ORF">AACH11_12405</name>
</gene>
<evidence type="ECO:0000313" key="2">
    <source>
        <dbReference type="EMBL" id="MEK8026765.1"/>
    </source>
</evidence>
<comment type="caution">
    <text evidence="2">The sequence shown here is derived from an EMBL/GenBank/DDBJ whole genome shotgun (WGS) entry which is preliminary data.</text>
</comment>
<feature type="region of interest" description="Disordered" evidence="1">
    <location>
        <begin position="217"/>
        <end position="244"/>
    </location>
</feature>